<dbReference type="EMBL" id="ML977501">
    <property type="protein sequence ID" value="KAF2132301.1"/>
    <property type="molecule type" value="Genomic_DNA"/>
</dbReference>
<dbReference type="RefSeq" id="XP_033526688.1">
    <property type="nucleotide sequence ID" value="XM_033667664.1"/>
</dbReference>
<gene>
    <name evidence="1" type="ORF">P153DRAFT_364724</name>
</gene>
<reference evidence="1" key="1">
    <citation type="journal article" date="2020" name="Stud. Mycol.">
        <title>101 Dothideomycetes genomes: a test case for predicting lifestyles and emergence of pathogens.</title>
        <authorList>
            <person name="Haridas S."/>
            <person name="Albert R."/>
            <person name="Binder M."/>
            <person name="Bloem J."/>
            <person name="Labutti K."/>
            <person name="Salamov A."/>
            <person name="Andreopoulos B."/>
            <person name="Baker S."/>
            <person name="Barry K."/>
            <person name="Bills G."/>
            <person name="Bluhm B."/>
            <person name="Cannon C."/>
            <person name="Castanera R."/>
            <person name="Culley D."/>
            <person name="Daum C."/>
            <person name="Ezra D."/>
            <person name="Gonzalez J."/>
            <person name="Henrissat B."/>
            <person name="Kuo A."/>
            <person name="Liang C."/>
            <person name="Lipzen A."/>
            <person name="Lutzoni F."/>
            <person name="Magnuson J."/>
            <person name="Mondo S."/>
            <person name="Nolan M."/>
            <person name="Ohm R."/>
            <person name="Pangilinan J."/>
            <person name="Park H.-J."/>
            <person name="Ramirez L."/>
            <person name="Alfaro M."/>
            <person name="Sun H."/>
            <person name="Tritt A."/>
            <person name="Yoshinaga Y."/>
            <person name="Zwiers L.-H."/>
            <person name="Turgeon B."/>
            <person name="Goodwin S."/>
            <person name="Spatafora J."/>
            <person name="Crous P."/>
            <person name="Grigoriev I."/>
        </authorList>
    </citation>
    <scope>NUCLEOTIDE SEQUENCE</scope>
    <source>
        <strain evidence="1">CBS 119687</strain>
    </source>
</reference>
<organism evidence="1 2">
    <name type="scientific">Dothidotthia symphoricarpi CBS 119687</name>
    <dbReference type="NCBI Taxonomy" id="1392245"/>
    <lineage>
        <taxon>Eukaryota</taxon>
        <taxon>Fungi</taxon>
        <taxon>Dikarya</taxon>
        <taxon>Ascomycota</taxon>
        <taxon>Pezizomycotina</taxon>
        <taxon>Dothideomycetes</taxon>
        <taxon>Pleosporomycetidae</taxon>
        <taxon>Pleosporales</taxon>
        <taxon>Dothidotthiaceae</taxon>
        <taxon>Dothidotthia</taxon>
    </lineage>
</organism>
<dbReference type="Proteomes" id="UP000799771">
    <property type="component" value="Unassembled WGS sequence"/>
</dbReference>
<evidence type="ECO:0000313" key="2">
    <source>
        <dbReference type="Proteomes" id="UP000799771"/>
    </source>
</evidence>
<dbReference type="OrthoDB" id="3788357at2759"/>
<name>A0A6A6AP73_9PLEO</name>
<dbReference type="GeneID" id="54408096"/>
<accession>A0A6A6AP73</accession>
<dbReference type="AlphaFoldDB" id="A0A6A6AP73"/>
<keyword evidence="2" id="KW-1185">Reference proteome</keyword>
<protein>
    <submittedName>
        <fullName evidence="1">Uncharacterized protein</fullName>
    </submittedName>
</protein>
<evidence type="ECO:0000313" key="1">
    <source>
        <dbReference type="EMBL" id="KAF2132301.1"/>
    </source>
</evidence>
<proteinExistence type="predicted"/>
<sequence>MTEPTTNTQTMRTSNSGVEFRAAHLDVIIDSRNPHPPISPEFVLLRDQAATTWHAFEAAESHLPTIIDALDAEMLDYVSSHRRATAQQLQVHRDRIAIPRYEATIAEVERCCKVLEGEIVVLEEAARRESETVEGMATLQIDVPVMTSCLETTKKIVEVARAQLQGARGRLGE</sequence>